<dbReference type="Pfam" id="PF07690">
    <property type="entry name" value="MFS_1"/>
    <property type="match status" value="1"/>
</dbReference>
<comment type="function">
    <text evidence="9">Transmembrane transporter that exports citrate across the cell membrane.</text>
</comment>
<keyword evidence="7" id="KW-0325">Glycoprotein</keyword>
<feature type="transmembrane region" description="Helical" evidence="11">
    <location>
        <begin position="410"/>
        <end position="436"/>
    </location>
</feature>
<evidence type="ECO:0000256" key="10">
    <source>
        <dbReference type="ARBA" id="ARBA00074746"/>
    </source>
</evidence>
<evidence type="ECO:0000256" key="8">
    <source>
        <dbReference type="ARBA" id="ARBA00051015"/>
    </source>
</evidence>
<evidence type="ECO:0000256" key="2">
    <source>
        <dbReference type="ARBA" id="ARBA00008335"/>
    </source>
</evidence>
<feature type="transmembrane region" description="Helical" evidence="11">
    <location>
        <begin position="326"/>
        <end position="350"/>
    </location>
</feature>
<dbReference type="Proteomes" id="UP000002058">
    <property type="component" value="Unassembled WGS sequence"/>
</dbReference>
<evidence type="ECO:0000256" key="9">
    <source>
        <dbReference type="ARBA" id="ARBA00057034"/>
    </source>
</evidence>
<keyword evidence="6 11" id="KW-0472">Membrane</keyword>
<dbReference type="PROSITE" id="PS50850">
    <property type="entry name" value="MFS"/>
    <property type="match status" value="1"/>
</dbReference>
<evidence type="ECO:0000256" key="1">
    <source>
        <dbReference type="ARBA" id="ARBA00004141"/>
    </source>
</evidence>
<feature type="transmembrane region" description="Helical" evidence="11">
    <location>
        <begin position="385"/>
        <end position="404"/>
    </location>
</feature>
<dbReference type="SUPFAM" id="SSF103473">
    <property type="entry name" value="MFS general substrate transporter"/>
    <property type="match status" value="1"/>
</dbReference>
<keyword evidence="5 11" id="KW-1133">Transmembrane helix</keyword>
<dbReference type="InParanoid" id="C4JIZ6"/>
<dbReference type="AlphaFoldDB" id="C4JIZ6"/>
<dbReference type="InterPro" id="IPR036259">
    <property type="entry name" value="MFS_trans_sf"/>
</dbReference>
<organism evidence="13 14">
    <name type="scientific">Uncinocarpus reesii (strain UAMH 1704)</name>
    <dbReference type="NCBI Taxonomy" id="336963"/>
    <lineage>
        <taxon>Eukaryota</taxon>
        <taxon>Fungi</taxon>
        <taxon>Dikarya</taxon>
        <taxon>Ascomycota</taxon>
        <taxon>Pezizomycotina</taxon>
        <taxon>Eurotiomycetes</taxon>
        <taxon>Eurotiomycetidae</taxon>
        <taxon>Onygenales</taxon>
        <taxon>Onygenaceae</taxon>
        <taxon>Uncinocarpus</taxon>
    </lineage>
</organism>
<evidence type="ECO:0000313" key="14">
    <source>
        <dbReference type="Proteomes" id="UP000002058"/>
    </source>
</evidence>
<keyword evidence="4 11" id="KW-0812">Transmembrane</keyword>
<reference evidence="14" key="1">
    <citation type="journal article" date="2009" name="Genome Res.">
        <title>Comparative genomic analyses of the human fungal pathogens Coccidioides and their relatives.</title>
        <authorList>
            <person name="Sharpton T.J."/>
            <person name="Stajich J.E."/>
            <person name="Rounsley S.D."/>
            <person name="Gardner M.J."/>
            <person name="Wortman J.R."/>
            <person name="Jordar V.S."/>
            <person name="Maiti R."/>
            <person name="Kodira C.D."/>
            <person name="Neafsey D.E."/>
            <person name="Zeng Q."/>
            <person name="Hung C.-Y."/>
            <person name="McMahan C."/>
            <person name="Muszewska A."/>
            <person name="Grynberg M."/>
            <person name="Mandel M.A."/>
            <person name="Kellner E.M."/>
            <person name="Barker B.M."/>
            <person name="Galgiani J.N."/>
            <person name="Orbach M.J."/>
            <person name="Kirkland T.N."/>
            <person name="Cole G.T."/>
            <person name="Henn M.R."/>
            <person name="Birren B.W."/>
            <person name="Taylor J.W."/>
        </authorList>
    </citation>
    <scope>NUCLEOTIDE SEQUENCE [LARGE SCALE GENOMIC DNA]</scope>
    <source>
        <strain evidence="14">UAMH 1704</strain>
    </source>
</reference>
<evidence type="ECO:0000259" key="12">
    <source>
        <dbReference type="PROSITE" id="PS50850"/>
    </source>
</evidence>
<comment type="catalytic activity">
    <reaction evidence="8">
        <text>citrate(in) = citrate(out)</text>
        <dbReference type="Rhea" id="RHEA:33183"/>
        <dbReference type="ChEBI" id="CHEBI:16947"/>
    </reaction>
</comment>
<feature type="transmembrane region" description="Helical" evidence="11">
    <location>
        <begin position="448"/>
        <end position="469"/>
    </location>
</feature>
<evidence type="ECO:0000256" key="11">
    <source>
        <dbReference type="SAM" id="Phobius"/>
    </source>
</evidence>
<proteinExistence type="inferred from homology"/>
<dbReference type="InterPro" id="IPR001958">
    <property type="entry name" value="Tet-R_TetA/multi-R_MdtG-like"/>
</dbReference>
<dbReference type="HOGENOM" id="CLU_008455_8_4_1"/>
<evidence type="ECO:0000256" key="5">
    <source>
        <dbReference type="ARBA" id="ARBA00022989"/>
    </source>
</evidence>
<feature type="domain" description="Major facilitator superfamily (MFS) profile" evidence="12">
    <location>
        <begin position="57"/>
        <end position="502"/>
    </location>
</feature>
<dbReference type="PANTHER" id="PTHR23502">
    <property type="entry name" value="MAJOR FACILITATOR SUPERFAMILY"/>
    <property type="match status" value="1"/>
</dbReference>
<dbReference type="VEuPathDB" id="FungiDB:UREG_01603"/>
<dbReference type="GO" id="GO:0015137">
    <property type="term" value="F:citrate transmembrane transporter activity"/>
    <property type="evidence" value="ECO:0007669"/>
    <property type="project" value="UniProtKB-ARBA"/>
</dbReference>
<dbReference type="GO" id="GO:0140115">
    <property type="term" value="P:export across plasma membrane"/>
    <property type="evidence" value="ECO:0007669"/>
    <property type="project" value="UniProtKB-ARBA"/>
</dbReference>
<name>C4JIZ6_UNCRE</name>
<feature type="transmembrane region" description="Helical" evidence="11">
    <location>
        <begin position="294"/>
        <end position="314"/>
    </location>
</feature>
<dbReference type="eggNOG" id="KOG0255">
    <property type="taxonomic scope" value="Eukaryota"/>
</dbReference>
<protein>
    <recommendedName>
        <fullName evidence="10">Citrate exporter 1</fullName>
    </recommendedName>
</protein>
<dbReference type="PANTHER" id="PTHR23502:SF51">
    <property type="entry name" value="QUINIDINE RESISTANCE PROTEIN 1-RELATED"/>
    <property type="match status" value="1"/>
</dbReference>
<dbReference type="FunFam" id="1.20.1720.10:FF:000009">
    <property type="entry name" value="MFS multidrug transporter"/>
    <property type="match status" value="1"/>
</dbReference>
<dbReference type="GeneID" id="8438572"/>
<gene>
    <name evidence="13" type="ORF">UREG_01603</name>
</gene>
<dbReference type="InterPro" id="IPR011701">
    <property type="entry name" value="MFS"/>
</dbReference>
<dbReference type="InterPro" id="IPR020846">
    <property type="entry name" value="MFS_dom"/>
</dbReference>
<dbReference type="Gene3D" id="1.20.1250.20">
    <property type="entry name" value="MFS general substrate transporter like domains"/>
    <property type="match status" value="1"/>
</dbReference>
<evidence type="ECO:0000256" key="3">
    <source>
        <dbReference type="ARBA" id="ARBA00022448"/>
    </source>
</evidence>
<feature type="transmembrane region" description="Helical" evidence="11">
    <location>
        <begin position="475"/>
        <end position="498"/>
    </location>
</feature>
<evidence type="ECO:0000256" key="6">
    <source>
        <dbReference type="ARBA" id="ARBA00023136"/>
    </source>
</evidence>
<dbReference type="RefSeq" id="XP_002542087.1">
    <property type="nucleotide sequence ID" value="XM_002542041.1"/>
</dbReference>
<feature type="transmembrane region" description="Helical" evidence="11">
    <location>
        <begin position="212"/>
        <end position="230"/>
    </location>
</feature>
<evidence type="ECO:0000313" key="13">
    <source>
        <dbReference type="EMBL" id="EEP76754.1"/>
    </source>
</evidence>
<accession>C4JIZ6</accession>
<comment type="similarity">
    <text evidence="2">Belongs to the major facilitator superfamily.</text>
</comment>
<dbReference type="PRINTS" id="PR01035">
    <property type="entry name" value="TCRTETA"/>
</dbReference>
<dbReference type="KEGG" id="ure:UREG_01603"/>
<dbReference type="EMBL" id="CH476615">
    <property type="protein sequence ID" value="EEP76754.1"/>
    <property type="molecule type" value="Genomic_DNA"/>
</dbReference>
<evidence type="ECO:0000256" key="7">
    <source>
        <dbReference type="ARBA" id="ARBA00023180"/>
    </source>
</evidence>
<comment type="subcellular location">
    <subcellularLocation>
        <location evidence="1">Membrane</location>
        <topology evidence="1">Multi-pass membrane protein</topology>
    </subcellularLocation>
</comment>
<evidence type="ECO:0000256" key="4">
    <source>
        <dbReference type="ARBA" id="ARBA00022692"/>
    </source>
</evidence>
<feature type="transmembrane region" description="Helical" evidence="11">
    <location>
        <begin position="88"/>
        <end position="111"/>
    </location>
</feature>
<dbReference type="GO" id="GO:0005886">
    <property type="term" value="C:plasma membrane"/>
    <property type="evidence" value="ECO:0007669"/>
    <property type="project" value="TreeGrafter"/>
</dbReference>
<keyword evidence="14" id="KW-1185">Reference proteome</keyword>
<feature type="transmembrane region" description="Helical" evidence="11">
    <location>
        <begin position="123"/>
        <end position="140"/>
    </location>
</feature>
<dbReference type="OMA" id="PPQKWNM"/>
<sequence length="508" mass="54937">MASAALRASDSTLENGSLAGVEPNCSPSLVESGEYMLDGPQEEPVYSVFSPGLRRYIVVCASWAGLFSLLSANIYFPALNAMGRDLKVSAWEMNLSITTYMVMQGLAPMFVGDFADTAGKRPAYMACFAIYIAANIGLALQNNFAALLVLRCLQSAGSGATIALASGVVADIAPSAQRGSYIGYTMAGSSTGPSIGPVIGGLLAHYLSWRAIFWFLVIMASVFIIQYSLFCPETSRNIVGNGSIPPPRWNKSLVSYADRHESSQHADRPAMRPQWRIPNPVNAILIVFRKDTMLTLLSNAIIICGYYVIAASIPKIFDEKYGYSEFQIGLCFLPFGVGSAVASIITGYIVDWNYKRIAKEIGYPIQRNKERDLKNFPIEKARLQLTLPLLFVACCSTLVFGWTLQFNVSVAFPLAALFFAGASLLGAFNTLGTLIVDLHPNNAATATAANNLVRCLLGAGATAGILPMVDKLGRGWSFTVVAFGMLTTAPMMLATVYYNPGWRKDQEK</sequence>
<dbReference type="FunCoup" id="C4JIZ6">
    <property type="interactions" value="51"/>
</dbReference>
<dbReference type="FunFam" id="1.20.1250.20:FF:000172">
    <property type="entry name" value="MFS multidrug resistance transporter"/>
    <property type="match status" value="1"/>
</dbReference>
<keyword evidence="3" id="KW-0813">Transport</keyword>
<dbReference type="OrthoDB" id="440553at2759"/>
<feature type="transmembrane region" description="Helical" evidence="11">
    <location>
        <begin position="56"/>
        <end position="76"/>
    </location>
</feature>